<dbReference type="KEGG" id="pmj:P9211_11351"/>
<dbReference type="PANTHER" id="PTHR35333:SF4">
    <property type="entry name" value="SLR0121 PROTEIN"/>
    <property type="match status" value="1"/>
</dbReference>
<feature type="transmembrane region" description="Helical" evidence="1">
    <location>
        <begin position="12"/>
        <end position="40"/>
    </location>
</feature>
<organism evidence="3 4">
    <name type="scientific">Prochlorococcus marinus (strain MIT 9211)</name>
    <dbReference type="NCBI Taxonomy" id="93059"/>
    <lineage>
        <taxon>Bacteria</taxon>
        <taxon>Bacillati</taxon>
        <taxon>Cyanobacteriota</taxon>
        <taxon>Cyanophyceae</taxon>
        <taxon>Synechococcales</taxon>
        <taxon>Prochlorococcaceae</taxon>
        <taxon>Prochlorococcus</taxon>
    </lineage>
</organism>
<dbReference type="Gene3D" id="3.40.710.10">
    <property type="entry name" value="DD-peptidase/beta-lactamase superfamily"/>
    <property type="match status" value="1"/>
</dbReference>
<keyword evidence="4" id="KW-1185">Reference proteome</keyword>
<sequence>MKTKPHSNQLRIGYFIKSIVNLSLIGLGLGVILGTLLTFISPEENTSKSNKLSPFSRKSIARKRNQKKSTITFGEYKQSQEIIPLSKKWKELADEYKDLEVSAYILFEDGRYAQFNAEKSLPSASTIKIAILFLSLEMLDDGKLRWDEEIELTKESIAKGAGWMRYQSLGKKFPIHEITTEMIRVSDNTAANLLIERVGGLDILNKRFKELGLMQTEINSLLPDLSGTNKTSAKDLSKIMKLVDVSGLLSTKSRDIFREVMSTSISNNLLPEGILKGLGVYKGNSDYKLLIEGFRVYNKAGDIGIAYGDAALIEMPNSSRAVTALLVKGPFNDQRSTNLIRDMAAQIISYINSESR</sequence>
<evidence type="ECO:0000259" key="2">
    <source>
        <dbReference type="Pfam" id="PF13354"/>
    </source>
</evidence>
<evidence type="ECO:0000313" key="4">
    <source>
        <dbReference type="Proteomes" id="UP000000788"/>
    </source>
</evidence>
<dbReference type="HOGENOM" id="CLU_031960_1_2_3"/>
<proteinExistence type="predicted"/>
<dbReference type="PANTHER" id="PTHR35333">
    <property type="entry name" value="BETA-LACTAMASE"/>
    <property type="match status" value="1"/>
</dbReference>
<evidence type="ECO:0000256" key="1">
    <source>
        <dbReference type="SAM" id="Phobius"/>
    </source>
</evidence>
<keyword evidence="1" id="KW-1133">Transmembrane helix</keyword>
<dbReference type="InterPro" id="IPR045155">
    <property type="entry name" value="Beta-lactam_cat"/>
</dbReference>
<accession>A9BB54</accession>
<keyword evidence="3" id="KW-0378">Hydrolase</keyword>
<dbReference type="GO" id="GO:0008800">
    <property type="term" value="F:beta-lactamase activity"/>
    <property type="evidence" value="ECO:0007669"/>
    <property type="project" value="UniProtKB-EC"/>
</dbReference>
<dbReference type="EC" id="3.5.2.6" evidence="3"/>
<dbReference type="OrthoDB" id="9775096at2"/>
<dbReference type="eggNOG" id="COG2367">
    <property type="taxonomic scope" value="Bacteria"/>
</dbReference>
<dbReference type="InterPro" id="IPR000871">
    <property type="entry name" value="Beta-lactam_class-A"/>
</dbReference>
<dbReference type="InterPro" id="IPR012338">
    <property type="entry name" value="Beta-lactam/transpept-like"/>
</dbReference>
<evidence type="ECO:0000313" key="3">
    <source>
        <dbReference type="EMBL" id="ABX09066.1"/>
    </source>
</evidence>
<reference evidence="3 4" key="1">
    <citation type="journal article" date="2007" name="PLoS Genet.">
        <title>Patterns and implications of gene gain and loss in the evolution of Prochlorococcus.</title>
        <authorList>
            <person name="Kettler G.C."/>
            <person name="Martiny A.C."/>
            <person name="Huang K."/>
            <person name="Zucker J."/>
            <person name="Coleman M.L."/>
            <person name="Rodrigue S."/>
            <person name="Chen F."/>
            <person name="Lapidus A."/>
            <person name="Ferriera S."/>
            <person name="Johnson J."/>
            <person name="Steglich C."/>
            <person name="Church G.M."/>
            <person name="Richardson P."/>
            <person name="Chisholm S.W."/>
        </authorList>
    </citation>
    <scope>NUCLEOTIDE SEQUENCE [LARGE SCALE GENOMIC DNA]</scope>
    <source>
        <strain evidence="4">MIT 9211</strain>
    </source>
</reference>
<dbReference type="SUPFAM" id="SSF56601">
    <property type="entry name" value="beta-lactamase/transpeptidase-like"/>
    <property type="match status" value="1"/>
</dbReference>
<dbReference type="Pfam" id="PF13354">
    <property type="entry name" value="Beta-lactamase2"/>
    <property type="match status" value="1"/>
</dbReference>
<gene>
    <name evidence="3" type="primary">penP</name>
    <name evidence="3" type="ordered locus">P9211_11351</name>
</gene>
<keyword evidence="1" id="KW-0812">Transmembrane</keyword>
<name>A9BB54_PROM4</name>
<dbReference type="EMBL" id="CP000878">
    <property type="protein sequence ID" value="ABX09066.1"/>
    <property type="molecule type" value="Genomic_DNA"/>
</dbReference>
<dbReference type="STRING" id="93059.P9211_11351"/>
<dbReference type="AlphaFoldDB" id="A9BB54"/>
<dbReference type="RefSeq" id="WP_012195687.1">
    <property type="nucleotide sequence ID" value="NC_009976.1"/>
</dbReference>
<dbReference type="GO" id="GO:0046677">
    <property type="term" value="P:response to antibiotic"/>
    <property type="evidence" value="ECO:0007669"/>
    <property type="project" value="InterPro"/>
</dbReference>
<dbReference type="Proteomes" id="UP000000788">
    <property type="component" value="Chromosome"/>
</dbReference>
<protein>
    <submittedName>
        <fullName evidence="3">Beta-lactamase class A</fullName>
        <ecNumber evidence="3">3.5.2.6</ecNumber>
    </submittedName>
</protein>
<dbReference type="GO" id="GO:0030655">
    <property type="term" value="P:beta-lactam antibiotic catabolic process"/>
    <property type="evidence" value="ECO:0007669"/>
    <property type="project" value="InterPro"/>
</dbReference>
<feature type="domain" description="Beta-lactamase class A catalytic" evidence="2">
    <location>
        <begin position="108"/>
        <end position="326"/>
    </location>
</feature>
<keyword evidence="1" id="KW-0472">Membrane</keyword>